<evidence type="ECO:0000313" key="1">
    <source>
        <dbReference type="EMBL" id="TCO54862.1"/>
    </source>
</evidence>
<reference evidence="1 2" key="1">
    <citation type="submission" date="2019-03" db="EMBL/GenBank/DDBJ databases">
        <title>Genomic Encyclopedia of Type Strains, Phase IV (KMG-IV): sequencing the most valuable type-strain genomes for metagenomic binning, comparative biology and taxonomic classification.</title>
        <authorList>
            <person name="Goeker M."/>
        </authorList>
    </citation>
    <scope>NUCLEOTIDE SEQUENCE [LARGE SCALE GENOMIC DNA]</scope>
    <source>
        <strain evidence="1 2">DSM 45934</strain>
    </source>
</reference>
<dbReference type="SUPFAM" id="SSF51905">
    <property type="entry name" value="FAD/NAD(P)-binding domain"/>
    <property type="match status" value="1"/>
</dbReference>
<sequence length="442" mass="48381">MIDVDYLVVGAGAMGMAFVDTLLTESDATVAIVDRYQQPGGHWTIAYPYVRLHQPSAFYGVNSRELGSGTADEVGWNAGLDELASGPEVCAYFDQVMRQRFLPSGRVAYFPMSEYRGAGRFHSLVTGEKFEVRARRIVDATYMKVSVPAMRPPAYEVAPGARCVTPNALARTDSPADHYTVVGGGKTGIDACLWLLAQGADPDRLTWIVPRDAWLLNRANIQQGPRHADAIGRMMAARAQAVVDATSRHDLFDRLEACEGLMRLSQDVRPTAYRCATVTRLELGQLQRIKDVVRMGRVRKVGVDEIVLDHGTIPTTPGTVHVDCTADGLAPRPVVPVFAGDHLTLQAVLVCQQVASAAMIAHVEATRTDDETKNELCAPIPHPSIDAHWITTTRASVAALRRWQRDPDQLDWLVASRLVPNFGGRAPDELLRVQQEKLAALA</sequence>
<evidence type="ECO:0008006" key="3">
    <source>
        <dbReference type="Google" id="ProtNLM"/>
    </source>
</evidence>
<protein>
    <recommendedName>
        <fullName evidence="3">Pyridine nucleotide-disulfide oxidoreductase</fullName>
    </recommendedName>
</protein>
<dbReference type="AlphaFoldDB" id="A0A4R2JAH8"/>
<dbReference type="OrthoDB" id="9773233at2"/>
<dbReference type="Proteomes" id="UP000295680">
    <property type="component" value="Unassembled WGS sequence"/>
</dbReference>
<dbReference type="EMBL" id="SLWS01000008">
    <property type="protein sequence ID" value="TCO54862.1"/>
    <property type="molecule type" value="Genomic_DNA"/>
</dbReference>
<comment type="caution">
    <text evidence="1">The sequence shown here is derived from an EMBL/GenBank/DDBJ whole genome shotgun (WGS) entry which is preliminary data.</text>
</comment>
<dbReference type="RefSeq" id="WP_132122653.1">
    <property type="nucleotide sequence ID" value="NZ_SLWS01000008.1"/>
</dbReference>
<dbReference type="Gene3D" id="3.50.50.60">
    <property type="entry name" value="FAD/NAD(P)-binding domain"/>
    <property type="match status" value="2"/>
</dbReference>
<proteinExistence type="predicted"/>
<organism evidence="1 2">
    <name type="scientific">Actinocrispum wychmicini</name>
    <dbReference type="NCBI Taxonomy" id="1213861"/>
    <lineage>
        <taxon>Bacteria</taxon>
        <taxon>Bacillati</taxon>
        <taxon>Actinomycetota</taxon>
        <taxon>Actinomycetes</taxon>
        <taxon>Pseudonocardiales</taxon>
        <taxon>Pseudonocardiaceae</taxon>
        <taxon>Actinocrispum</taxon>
    </lineage>
</organism>
<name>A0A4R2JAH8_9PSEU</name>
<keyword evidence="2" id="KW-1185">Reference proteome</keyword>
<dbReference type="InterPro" id="IPR036188">
    <property type="entry name" value="FAD/NAD-bd_sf"/>
</dbReference>
<gene>
    <name evidence="1" type="ORF">EV192_108150</name>
</gene>
<evidence type="ECO:0000313" key="2">
    <source>
        <dbReference type="Proteomes" id="UP000295680"/>
    </source>
</evidence>
<accession>A0A4R2JAH8</accession>